<accession>A0A9D4NWK6</accession>
<reference evidence="2" key="1">
    <citation type="submission" date="2020-06" db="EMBL/GenBank/DDBJ databases">
        <authorList>
            <person name="Ji K."/>
            <person name="Li J."/>
        </authorList>
    </citation>
    <scope>NUCLEOTIDE SEQUENCE</scope>
    <source>
        <strain evidence="2">JKM2019</strain>
        <tissue evidence="2">Whole body</tissue>
    </source>
</reference>
<evidence type="ECO:0000256" key="1">
    <source>
        <dbReference type="SAM" id="MobiDB-lite"/>
    </source>
</evidence>
<dbReference type="Proteomes" id="UP000828236">
    <property type="component" value="Unassembled WGS sequence"/>
</dbReference>
<evidence type="ECO:0000313" key="2">
    <source>
        <dbReference type="EMBL" id="KAH7638885.1"/>
    </source>
</evidence>
<dbReference type="EMBL" id="SDOV01000007">
    <property type="protein sequence ID" value="KAH7638885.1"/>
    <property type="molecule type" value="Genomic_DNA"/>
</dbReference>
<feature type="region of interest" description="Disordered" evidence="1">
    <location>
        <begin position="1"/>
        <end position="75"/>
    </location>
</feature>
<proteinExistence type="predicted"/>
<feature type="compositionally biased region" description="Low complexity" evidence="1">
    <location>
        <begin position="17"/>
        <end position="29"/>
    </location>
</feature>
<protein>
    <submittedName>
        <fullName evidence="2">Uncharacterized protein</fullName>
    </submittedName>
</protein>
<dbReference type="AlphaFoldDB" id="A0A9D4NWK6"/>
<sequence length="146" mass="17119">MTQENEEITSPTDSRISQEQQQQQYQSSQWNDDDDYYRPSVNIRWNEENDNEAFLADDYGDDENETQESDSRLSDEEKLQILQTYKQQAEQPIGTSSYSLFDRHCDAAVITEDGFNDLVNFVVEQTTIADMKQQQQQQQNVDKEND</sequence>
<gene>
    <name evidence="2" type="ORF">HUG17_2918</name>
</gene>
<reference evidence="2" key="2">
    <citation type="journal article" date="2021" name="World Allergy Organ. J.">
        <title>Chromosome-level assembly of Dermatophagoides farinae genome and transcriptome reveals two novel allergens Der f 37 and Der f 39.</title>
        <authorList>
            <person name="Chen J."/>
            <person name="Cai Z."/>
            <person name="Fan D."/>
            <person name="Hu J."/>
            <person name="Hou Y."/>
            <person name="He Y."/>
            <person name="Zhang Z."/>
            <person name="Zhao Z."/>
            <person name="Gao P."/>
            <person name="Hu W."/>
            <person name="Sun J."/>
            <person name="Li J."/>
            <person name="Ji K."/>
        </authorList>
    </citation>
    <scope>NUCLEOTIDE SEQUENCE</scope>
    <source>
        <strain evidence="2">JKM2019</strain>
    </source>
</reference>
<comment type="caution">
    <text evidence="2">The sequence shown here is derived from an EMBL/GenBank/DDBJ whole genome shotgun (WGS) entry which is preliminary data.</text>
</comment>
<feature type="compositionally biased region" description="Acidic residues" evidence="1">
    <location>
        <begin position="58"/>
        <end position="68"/>
    </location>
</feature>
<organism evidence="2">
    <name type="scientific">Dermatophagoides farinae</name>
    <name type="common">American house dust mite</name>
    <dbReference type="NCBI Taxonomy" id="6954"/>
    <lineage>
        <taxon>Eukaryota</taxon>
        <taxon>Metazoa</taxon>
        <taxon>Ecdysozoa</taxon>
        <taxon>Arthropoda</taxon>
        <taxon>Chelicerata</taxon>
        <taxon>Arachnida</taxon>
        <taxon>Acari</taxon>
        <taxon>Acariformes</taxon>
        <taxon>Sarcoptiformes</taxon>
        <taxon>Astigmata</taxon>
        <taxon>Psoroptidia</taxon>
        <taxon>Analgoidea</taxon>
        <taxon>Pyroglyphidae</taxon>
        <taxon>Dermatophagoidinae</taxon>
        <taxon>Dermatophagoides</taxon>
    </lineage>
</organism>
<name>A0A9D4NWK6_DERFA</name>